<dbReference type="PRINTS" id="PR00080">
    <property type="entry name" value="SDRFAMILY"/>
</dbReference>
<dbReference type="OrthoDB" id="9792355at2"/>
<comment type="caution">
    <text evidence="3">The sequence shown here is derived from an EMBL/GenBank/DDBJ whole genome shotgun (WGS) entry which is preliminary data.</text>
</comment>
<comment type="similarity">
    <text evidence="1">Belongs to the short-chain dehydrogenases/reductases (SDR) family.</text>
</comment>
<dbReference type="Gene3D" id="3.40.50.720">
    <property type="entry name" value="NAD(P)-binding Rossmann-like Domain"/>
    <property type="match status" value="1"/>
</dbReference>
<dbReference type="CDD" id="cd05233">
    <property type="entry name" value="SDR_c"/>
    <property type="match status" value="1"/>
</dbReference>
<keyword evidence="2" id="KW-0560">Oxidoreductase</keyword>
<gene>
    <name evidence="3" type="ORF">DFR52_101611</name>
</gene>
<dbReference type="PRINTS" id="PR00081">
    <property type="entry name" value="GDHRDH"/>
</dbReference>
<evidence type="ECO:0000313" key="4">
    <source>
        <dbReference type="Proteomes" id="UP000246352"/>
    </source>
</evidence>
<reference evidence="3 4" key="1">
    <citation type="submission" date="2018-05" db="EMBL/GenBank/DDBJ databases">
        <title>Genomic Encyclopedia of Type Strains, Phase IV (KMG-IV): sequencing the most valuable type-strain genomes for metagenomic binning, comparative biology and taxonomic classification.</title>
        <authorList>
            <person name="Goeker M."/>
        </authorList>
    </citation>
    <scope>NUCLEOTIDE SEQUENCE [LARGE SCALE GENOMIC DNA]</scope>
    <source>
        <strain evidence="3 4">DSM 16791</strain>
    </source>
</reference>
<organism evidence="3 4">
    <name type="scientific">Hoeflea marina</name>
    <dbReference type="NCBI Taxonomy" id="274592"/>
    <lineage>
        <taxon>Bacteria</taxon>
        <taxon>Pseudomonadati</taxon>
        <taxon>Pseudomonadota</taxon>
        <taxon>Alphaproteobacteria</taxon>
        <taxon>Hyphomicrobiales</taxon>
        <taxon>Rhizobiaceae</taxon>
        <taxon>Hoeflea</taxon>
    </lineage>
</organism>
<evidence type="ECO:0000256" key="1">
    <source>
        <dbReference type="ARBA" id="ARBA00006484"/>
    </source>
</evidence>
<dbReference type="PANTHER" id="PTHR24321">
    <property type="entry name" value="DEHYDROGENASES, SHORT CHAIN"/>
    <property type="match status" value="1"/>
</dbReference>
<dbReference type="SUPFAM" id="SSF51735">
    <property type="entry name" value="NAD(P)-binding Rossmann-fold domains"/>
    <property type="match status" value="1"/>
</dbReference>
<dbReference type="AlphaFoldDB" id="A0A317PR25"/>
<dbReference type="PROSITE" id="PS00061">
    <property type="entry name" value="ADH_SHORT"/>
    <property type="match status" value="1"/>
</dbReference>
<keyword evidence="4" id="KW-1185">Reference proteome</keyword>
<dbReference type="GO" id="GO:0016491">
    <property type="term" value="F:oxidoreductase activity"/>
    <property type="evidence" value="ECO:0007669"/>
    <property type="project" value="UniProtKB-KW"/>
</dbReference>
<proteinExistence type="inferred from homology"/>
<dbReference type="Pfam" id="PF13561">
    <property type="entry name" value="adh_short_C2"/>
    <property type="match status" value="1"/>
</dbReference>
<dbReference type="RefSeq" id="WP_110030419.1">
    <property type="nucleotide sequence ID" value="NZ_QGTR01000001.1"/>
</dbReference>
<name>A0A317PR25_9HYPH</name>
<dbReference type="EMBL" id="QGTR01000001">
    <property type="protein sequence ID" value="PWW03922.1"/>
    <property type="molecule type" value="Genomic_DNA"/>
</dbReference>
<evidence type="ECO:0000256" key="2">
    <source>
        <dbReference type="ARBA" id="ARBA00023002"/>
    </source>
</evidence>
<dbReference type="Proteomes" id="UP000246352">
    <property type="component" value="Unassembled WGS sequence"/>
</dbReference>
<accession>A0A317PR25</accession>
<dbReference type="InterPro" id="IPR036291">
    <property type="entry name" value="NAD(P)-bd_dom_sf"/>
</dbReference>
<dbReference type="InterPro" id="IPR002347">
    <property type="entry name" value="SDR_fam"/>
</dbReference>
<dbReference type="PANTHER" id="PTHR24321:SF8">
    <property type="entry name" value="ESTRADIOL 17-BETA-DEHYDROGENASE 8-RELATED"/>
    <property type="match status" value="1"/>
</dbReference>
<protein>
    <submittedName>
        <fullName evidence="3">NAD(P)-dependent dehydrogenase (Short-subunit alcohol dehydrogenase family)</fullName>
    </submittedName>
</protein>
<dbReference type="FunFam" id="3.40.50.720:FF:000084">
    <property type="entry name" value="Short-chain dehydrogenase reductase"/>
    <property type="match status" value="1"/>
</dbReference>
<sequence>MADFSGRVVIITGAAGGFGAAAAALFAAAGAHLVLSDISADGLSALAGGLPGDHAVQAGDISDPALSAQLVRTAIDRFGHLDIAVNNAGIAHDMMPLQSIADGVARRVIDIDLMGVFYAMKAQIPAMSSRFRKDGVTGSIVNVASIAGVVGAPMLGVYAAAKHGVIGLTKSAAIENAQRGIRINALCPSFARTPMATDFIDRAGAEHRADAEARLVRAIPMGRLAEVSEVMAGLVYLADPANSFVTGQAIHVDGGLTAC</sequence>
<dbReference type="InterPro" id="IPR020904">
    <property type="entry name" value="Sc_DH/Rdtase_CS"/>
</dbReference>
<evidence type="ECO:0000313" key="3">
    <source>
        <dbReference type="EMBL" id="PWW03922.1"/>
    </source>
</evidence>